<dbReference type="Proteomes" id="UP000775213">
    <property type="component" value="Unassembled WGS sequence"/>
</dbReference>
<sequence length="377" mass="42624">MFGQKSNGVRAEVQLTGNDPTKGPAEVRSAAKWKSGGGRRSGGGPTKVGLKSGGGRRPSGGSTKVGLKSSGGRGPSGCPTTVCGRRWSDEGRAEVRQRSAAGRWSDERSDLSAVTVGGRAIPWLVGSRDLRDHSLWVAEILDNRLSPWKPQEEASQKRALFVSNLYGEKPILIVAFWSEFVKEKYCQSAPSVKCPLCKVENLSIVYSFDGESFRRFYLNGDCQDSFFTSGHEFRLQCYSSEPGNIFNVQRYWKQHRYRQKNIWLPSWLRREIQTLTKEEDVNIIFHHVHGVIEAFFRSNQEHNIKLNPEKRQEKFRALLVDAAMPFLGEKTERFITELELFLASALTIEAYDRVYMHHLENYTSIEASSQDHIVDSD</sequence>
<dbReference type="EMBL" id="JAGFBR010000009">
    <property type="protein sequence ID" value="KAH0461893.1"/>
    <property type="molecule type" value="Genomic_DNA"/>
</dbReference>
<name>A0AAV7H1Q3_DENCH</name>
<gene>
    <name evidence="2" type="ORF">IEQ34_009468</name>
</gene>
<feature type="region of interest" description="Disordered" evidence="1">
    <location>
        <begin position="1"/>
        <end position="108"/>
    </location>
</feature>
<protein>
    <submittedName>
        <fullName evidence="2">Uncharacterized protein</fullName>
    </submittedName>
</protein>
<proteinExistence type="predicted"/>
<dbReference type="PANTHER" id="PTHR47692">
    <property type="entry name" value="RING/U-BOX SUPERFAMILY PROTEIN"/>
    <property type="match status" value="1"/>
</dbReference>
<feature type="compositionally biased region" description="Gly residues" evidence="1">
    <location>
        <begin position="35"/>
        <end position="58"/>
    </location>
</feature>
<organism evidence="2 3">
    <name type="scientific">Dendrobium chrysotoxum</name>
    <name type="common">Orchid</name>
    <dbReference type="NCBI Taxonomy" id="161865"/>
    <lineage>
        <taxon>Eukaryota</taxon>
        <taxon>Viridiplantae</taxon>
        <taxon>Streptophyta</taxon>
        <taxon>Embryophyta</taxon>
        <taxon>Tracheophyta</taxon>
        <taxon>Spermatophyta</taxon>
        <taxon>Magnoliopsida</taxon>
        <taxon>Liliopsida</taxon>
        <taxon>Asparagales</taxon>
        <taxon>Orchidaceae</taxon>
        <taxon>Epidendroideae</taxon>
        <taxon>Malaxideae</taxon>
        <taxon>Dendrobiinae</taxon>
        <taxon>Dendrobium</taxon>
    </lineage>
</organism>
<reference evidence="2 3" key="1">
    <citation type="journal article" date="2021" name="Hortic Res">
        <title>Chromosome-scale assembly of the Dendrobium chrysotoxum genome enhances the understanding of orchid evolution.</title>
        <authorList>
            <person name="Zhang Y."/>
            <person name="Zhang G.Q."/>
            <person name="Zhang D."/>
            <person name="Liu X.D."/>
            <person name="Xu X.Y."/>
            <person name="Sun W.H."/>
            <person name="Yu X."/>
            <person name="Zhu X."/>
            <person name="Wang Z.W."/>
            <person name="Zhao X."/>
            <person name="Zhong W.Y."/>
            <person name="Chen H."/>
            <person name="Yin W.L."/>
            <person name="Huang T."/>
            <person name="Niu S.C."/>
            <person name="Liu Z.J."/>
        </authorList>
    </citation>
    <scope>NUCLEOTIDE SEQUENCE [LARGE SCALE GENOMIC DNA]</scope>
    <source>
        <strain evidence="2">Lindl</strain>
    </source>
</reference>
<comment type="caution">
    <text evidence="2">The sequence shown here is derived from an EMBL/GenBank/DDBJ whole genome shotgun (WGS) entry which is preliminary data.</text>
</comment>
<dbReference type="AlphaFoldDB" id="A0AAV7H1Q3"/>
<accession>A0AAV7H1Q3</accession>
<dbReference type="PANTHER" id="PTHR47692:SF2">
    <property type="entry name" value="ZINC FINGER RING-TYPE DOMAIN CONTAINING PROTEIN"/>
    <property type="match status" value="1"/>
</dbReference>
<feature type="compositionally biased region" description="Basic and acidic residues" evidence="1">
    <location>
        <begin position="86"/>
        <end position="97"/>
    </location>
</feature>
<keyword evidence="3" id="KW-1185">Reference proteome</keyword>
<evidence type="ECO:0000256" key="1">
    <source>
        <dbReference type="SAM" id="MobiDB-lite"/>
    </source>
</evidence>
<evidence type="ECO:0000313" key="3">
    <source>
        <dbReference type="Proteomes" id="UP000775213"/>
    </source>
</evidence>
<evidence type="ECO:0000313" key="2">
    <source>
        <dbReference type="EMBL" id="KAH0461893.1"/>
    </source>
</evidence>